<dbReference type="InterPro" id="IPR050738">
    <property type="entry name" value="Sulfatase"/>
</dbReference>
<name>A0ABV1KNI5_9BACL</name>
<accession>A0ABV1KNI5</accession>
<organism evidence="6 7">
    <name type="scientific">Cohnella silvisoli</name>
    <dbReference type="NCBI Taxonomy" id="2873699"/>
    <lineage>
        <taxon>Bacteria</taxon>
        <taxon>Bacillati</taxon>
        <taxon>Bacillota</taxon>
        <taxon>Bacilli</taxon>
        <taxon>Bacillales</taxon>
        <taxon>Paenibacillaceae</taxon>
        <taxon>Cohnella</taxon>
    </lineage>
</organism>
<dbReference type="InterPro" id="IPR017850">
    <property type="entry name" value="Alkaline_phosphatase_core_sf"/>
</dbReference>
<comment type="similarity">
    <text evidence="1">Belongs to the sulfatase family.</text>
</comment>
<evidence type="ECO:0000256" key="4">
    <source>
        <dbReference type="ARBA" id="ARBA00022837"/>
    </source>
</evidence>
<evidence type="ECO:0000256" key="2">
    <source>
        <dbReference type="ARBA" id="ARBA00022723"/>
    </source>
</evidence>
<dbReference type="Gene3D" id="3.30.1120.10">
    <property type="match status" value="1"/>
</dbReference>
<reference evidence="6 7" key="1">
    <citation type="journal article" date="2023" name="Genome Announc.">
        <title>Pan-Genome Analyses of the Genus Cohnella and Proposal of the Novel Species Cohnella silvisoli sp. nov., Isolated from Forest Soil.</title>
        <authorList>
            <person name="Wang C."/>
            <person name="Mao L."/>
            <person name="Bao G."/>
            <person name="Zhu H."/>
        </authorList>
    </citation>
    <scope>NUCLEOTIDE SEQUENCE [LARGE SCALE GENOMIC DNA]</scope>
    <source>
        <strain evidence="6 7">NL03-T5-1</strain>
    </source>
</reference>
<dbReference type="InterPro" id="IPR000917">
    <property type="entry name" value="Sulfatase_N"/>
</dbReference>
<feature type="domain" description="Sulfatase N-terminal" evidence="5">
    <location>
        <begin position="4"/>
        <end position="329"/>
    </location>
</feature>
<dbReference type="Proteomes" id="UP001493487">
    <property type="component" value="Unassembled WGS sequence"/>
</dbReference>
<evidence type="ECO:0000313" key="6">
    <source>
        <dbReference type="EMBL" id="MEQ4481352.1"/>
    </source>
</evidence>
<proteinExistence type="inferred from homology"/>
<evidence type="ECO:0000256" key="3">
    <source>
        <dbReference type="ARBA" id="ARBA00022801"/>
    </source>
</evidence>
<dbReference type="EMBL" id="JASKHM010000001">
    <property type="protein sequence ID" value="MEQ4481352.1"/>
    <property type="molecule type" value="Genomic_DNA"/>
</dbReference>
<dbReference type="RefSeq" id="WP_232182141.1">
    <property type="nucleotide sequence ID" value="NZ_JAIOAP010000001.1"/>
</dbReference>
<gene>
    <name evidence="6" type="ORF">QJS35_02960</name>
</gene>
<keyword evidence="2" id="KW-0479">Metal-binding</keyword>
<keyword evidence="4" id="KW-0106">Calcium</keyword>
<keyword evidence="3" id="KW-0378">Hydrolase</keyword>
<dbReference type="Gene3D" id="3.40.720.10">
    <property type="entry name" value="Alkaline Phosphatase, subunit A"/>
    <property type="match status" value="1"/>
</dbReference>
<sequence length="440" mass="49084">MDKPNFIVIYCDDLGYGDLGCYGSTEMLTPNLDQLAADGVRFTQWYSNSPVCSPSRAALLTGKYPANAGIGHILRGKRGTSGLSSSEVTLARALQERGYRTGLIGKWHLGTAKDNGPNAHGFDTFFGFLAGCIDYYSHLFYYEQANGVNPVHDLWENEREVWCNGRYMTELITEKAVDFIDSCQRQEDPFFLYVPYNAPHYPMHAPAAYLDRFPDLPPDKRIMAAMIAAMDDGVGEIVQALKKNGHYENTVIFFSSDNGPSTESRNYLDGTEDLYYGGSAGLFRGHKASLFDGGIREPAILSYPALIEGGWVCDEICAMMDIFPTFMSFACVDTDNQAANIGDLHVDGKSLVPLLMEGQPSPHQQLFWEYSGQLAVREGKWKLVKNGVLDFSRKAAEQLHLSNIEEDPSERINLKDRFPEIAARLERDVDDWASVVLAER</sequence>
<dbReference type="Pfam" id="PF00884">
    <property type="entry name" value="Sulfatase"/>
    <property type="match status" value="1"/>
</dbReference>
<keyword evidence="7" id="KW-1185">Reference proteome</keyword>
<evidence type="ECO:0000256" key="1">
    <source>
        <dbReference type="ARBA" id="ARBA00008779"/>
    </source>
</evidence>
<dbReference type="PROSITE" id="PS00149">
    <property type="entry name" value="SULFATASE_2"/>
    <property type="match status" value="1"/>
</dbReference>
<evidence type="ECO:0000259" key="5">
    <source>
        <dbReference type="Pfam" id="PF00884"/>
    </source>
</evidence>
<dbReference type="PANTHER" id="PTHR42693:SF53">
    <property type="entry name" value="ENDO-4-O-SULFATASE"/>
    <property type="match status" value="1"/>
</dbReference>
<dbReference type="InterPro" id="IPR024607">
    <property type="entry name" value="Sulfatase_CS"/>
</dbReference>
<comment type="caution">
    <text evidence="6">The sequence shown here is derived from an EMBL/GenBank/DDBJ whole genome shotgun (WGS) entry which is preliminary data.</text>
</comment>
<dbReference type="PANTHER" id="PTHR42693">
    <property type="entry name" value="ARYLSULFATASE FAMILY MEMBER"/>
    <property type="match status" value="1"/>
</dbReference>
<evidence type="ECO:0000313" key="7">
    <source>
        <dbReference type="Proteomes" id="UP001493487"/>
    </source>
</evidence>
<dbReference type="PROSITE" id="PS00523">
    <property type="entry name" value="SULFATASE_1"/>
    <property type="match status" value="1"/>
</dbReference>
<protein>
    <submittedName>
        <fullName evidence="6">Sulfatase-like hydrolase/transferase</fullName>
    </submittedName>
</protein>
<dbReference type="SUPFAM" id="SSF53649">
    <property type="entry name" value="Alkaline phosphatase-like"/>
    <property type="match status" value="1"/>
</dbReference>